<comment type="similarity">
    <text evidence="1">Belongs to the universal stress protein A family.</text>
</comment>
<dbReference type="PRINTS" id="PR01438">
    <property type="entry name" value="UNVRSLSTRESS"/>
</dbReference>
<sequence length="170" mass="18442">MFNHIAVGFDGSSGARKALDQAIQLKKVMPKARLTVIYVNEETHENVAHAVPEGATIQGMTPIADGAYTRYMPPEIGAEFDGDSTPGAPRDYAKSMHYSIQQQLEEQHIEGDVLAIEGNPEKTIPAFAEEQHTDLLIVGNSGKSGLQKFFVGSVSEKVLKESPCSVMIVK</sequence>
<dbReference type="Proteomes" id="UP000188184">
    <property type="component" value="Chromosome"/>
</dbReference>
<accession>A0A1Q2KXJ6</accession>
<dbReference type="Pfam" id="PF00582">
    <property type="entry name" value="Usp"/>
    <property type="match status" value="1"/>
</dbReference>
<dbReference type="RefSeq" id="WP_077588421.1">
    <property type="nucleotide sequence ID" value="NZ_CP019640.1"/>
</dbReference>
<evidence type="ECO:0000313" key="4">
    <source>
        <dbReference type="Proteomes" id="UP000188184"/>
    </source>
</evidence>
<dbReference type="AlphaFoldDB" id="A0A1Q2KXJ6"/>
<keyword evidence="4" id="KW-1185">Reference proteome</keyword>
<dbReference type="SUPFAM" id="SSF52402">
    <property type="entry name" value="Adenine nucleotide alpha hydrolases-like"/>
    <property type="match status" value="1"/>
</dbReference>
<dbReference type="InterPro" id="IPR014729">
    <property type="entry name" value="Rossmann-like_a/b/a_fold"/>
</dbReference>
<reference evidence="3 4" key="1">
    <citation type="submission" date="2017-02" db="EMBL/GenBank/DDBJ databases">
        <title>The complete genomic sequence of a novel cold adapted crude oil-degrading bacterium Planococcus qaidamina Y42.</title>
        <authorList>
            <person name="Yang R."/>
        </authorList>
    </citation>
    <scope>NUCLEOTIDE SEQUENCE [LARGE SCALE GENOMIC DNA]</scope>
    <source>
        <strain evidence="3 4">Y42</strain>
    </source>
</reference>
<dbReference type="OrthoDB" id="2426295at2"/>
<dbReference type="InterPro" id="IPR006016">
    <property type="entry name" value="UspA"/>
</dbReference>
<dbReference type="PANTHER" id="PTHR46268:SF6">
    <property type="entry name" value="UNIVERSAL STRESS PROTEIN UP12"/>
    <property type="match status" value="1"/>
</dbReference>
<proteinExistence type="inferred from homology"/>
<dbReference type="EMBL" id="CP019640">
    <property type="protein sequence ID" value="AQQ52537.1"/>
    <property type="molecule type" value="Genomic_DNA"/>
</dbReference>
<dbReference type="Gene3D" id="3.40.50.620">
    <property type="entry name" value="HUPs"/>
    <property type="match status" value="1"/>
</dbReference>
<evidence type="ECO:0000313" key="3">
    <source>
        <dbReference type="EMBL" id="AQQ52537.1"/>
    </source>
</evidence>
<dbReference type="InterPro" id="IPR006015">
    <property type="entry name" value="Universal_stress_UspA"/>
</dbReference>
<dbReference type="PANTHER" id="PTHR46268">
    <property type="entry name" value="STRESS RESPONSE PROTEIN NHAX"/>
    <property type="match status" value="1"/>
</dbReference>
<dbReference type="KEGG" id="pmar:B0X71_05125"/>
<name>A0A1Q2KXJ6_9BACL</name>
<dbReference type="CDD" id="cd00293">
    <property type="entry name" value="USP-like"/>
    <property type="match status" value="1"/>
</dbReference>
<protein>
    <recommendedName>
        <fullName evidence="2">UspA domain-containing protein</fullName>
    </recommendedName>
</protein>
<gene>
    <name evidence="3" type="ORF">B0X71_05125</name>
</gene>
<feature type="domain" description="UspA" evidence="2">
    <location>
        <begin position="1"/>
        <end position="170"/>
    </location>
</feature>
<organism evidence="3 4">
    <name type="scientific">Planococcus lenghuensis</name>
    <dbReference type="NCBI Taxonomy" id="2213202"/>
    <lineage>
        <taxon>Bacteria</taxon>
        <taxon>Bacillati</taxon>
        <taxon>Bacillota</taxon>
        <taxon>Bacilli</taxon>
        <taxon>Bacillales</taxon>
        <taxon>Caryophanaceae</taxon>
        <taxon>Planococcus</taxon>
    </lineage>
</organism>
<evidence type="ECO:0000259" key="2">
    <source>
        <dbReference type="Pfam" id="PF00582"/>
    </source>
</evidence>
<evidence type="ECO:0000256" key="1">
    <source>
        <dbReference type="ARBA" id="ARBA00008791"/>
    </source>
</evidence>